<feature type="chain" id="PRO_5012575693" description="Lipoprotein" evidence="1">
    <location>
        <begin position="24"/>
        <end position="363"/>
    </location>
</feature>
<dbReference type="AlphaFoldDB" id="A0A1Y0L254"/>
<keyword evidence="1" id="KW-0732">Signal</keyword>
<dbReference type="KEGG" id="scla:SCLARK_001630"/>
<name>A0A1Y0L254_9MOLU</name>
<dbReference type="InterPro" id="IPR054816">
    <property type="entry name" value="Lipoprotein_mollicutes-type_CS"/>
</dbReference>
<accession>A0A1Y0L254</accession>
<organism evidence="2 3">
    <name type="scientific">Spiroplasma clarkii</name>
    <dbReference type="NCBI Taxonomy" id="2139"/>
    <lineage>
        <taxon>Bacteria</taxon>
        <taxon>Bacillati</taxon>
        <taxon>Mycoplasmatota</taxon>
        <taxon>Mollicutes</taxon>
        <taxon>Entomoplasmatales</taxon>
        <taxon>Spiroplasmataceae</taxon>
        <taxon>Spiroplasma</taxon>
    </lineage>
</organism>
<evidence type="ECO:0000256" key="1">
    <source>
        <dbReference type="SAM" id="SignalP"/>
    </source>
</evidence>
<sequence length="363" mass="39637">MKKLLGLLAATGLVASTSSVVVACGEEQDTTITKDSIIAATAQVKDLDDLEAVNAALAKIEIEGLESLTAVLKGEPTTDVVVTISLVEGYALDEENDTFEIENAIDSKIVSKDMIIAKVEVLEISRDLDEVNEKLGSITHKGLESLTAVLKADSTTDVVVTISLVEDYTLNEGIDTFEVENAIILFVDSEELETTIKDGETEFESFSAARVYFSDLASNFDSVKTILLTEDSEKYTIKITLNDYSEFIDIEDVKNHSFEIALTINSVTIIHADLQSWLITELKGYELTSVEEVEAKLNEILGENSTITSPPEFHLNKVDDFSLSIHPQVPNLVQLELIFADGYVKNTPSPLALQGVFTSSTNK</sequence>
<feature type="signal peptide" evidence="1">
    <location>
        <begin position="1"/>
        <end position="23"/>
    </location>
</feature>
<proteinExistence type="predicted"/>
<dbReference type="Proteomes" id="UP000231179">
    <property type="component" value="Chromosome"/>
</dbReference>
<evidence type="ECO:0008006" key="4">
    <source>
        <dbReference type="Google" id="ProtNLM"/>
    </source>
</evidence>
<evidence type="ECO:0000313" key="3">
    <source>
        <dbReference type="Proteomes" id="UP000231179"/>
    </source>
</evidence>
<reference evidence="2 3" key="1">
    <citation type="submission" date="2017-11" db="EMBL/GenBank/DDBJ databases">
        <title>Complete genome sequence of Spiroplasma clarkii CN-5 (DSM 19994).</title>
        <authorList>
            <person name="Tsai Y.-M."/>
            <person name="Chang A."/>
            <person name="Lo W.-S."/>
            <person name="Kuo C.-H."/>
        </authorList>
    </citation>
    <scope>NUCLEOTIDE SEQUENCE [LARGE SCALE GENOMIC DNA]</scope>
    <source>
        <strain evidence="2 3">CN-5</strain>
    </source>
</reference>
<dbReference type="EMBL" id="CP024870">
    <property type="protein sequence ID" value="ATX71442.1"/>
    <property type="molecule type" value="Genomic_DNA"/>
</dbReference>
<dbReference type="RefSeq" id="WP_100254975.1">
    <property type="nucleotide sequence ID" value="NZ_CP015819.1"/>
</dbReference>
<dbReference type="NCBIfam" id="NF038029">
    <property type="entry name" value="LP_plasma"/>
    <property type="match status" value="1"/>
</dbReference>
<dbReference type="NCBIfam" id="NF045726">
    <property type="entry name" value="XXplasma_LP"/>
    <property type="match status" value="1"/>
</dbReference>
<keyword evidence="3" id="KW-1185">Reference proteome</keyword>
<gene>
    <name evidence="2" type="ORF">SCLAR_v1c11420</name>
</gene>
<protein>
    <recommendedName>
        <fullName evidence="4">Lipoprotein</fullName>
    </recommendedName>
</protein>
<dbReference type="PROSITE" id="PS51257">
    <property type="entry name" value="PROKAR_LIPOPROTEIN"/>
    <property type="match status" value="1"/>
</dbReference>
<evidence type="ECO:0000313" key="2">
    <source>
        <dbReference type="EMBL" id="ATX71442.1"/>
    </source>
</evidence>